<evidence type="ECO:0000313" key="3">
    <source>
        <dbReference type="Proteomes" id="UP000011560"/>
    </source>
</evidence>
<dbReference type="GO" id="GO:0030170">
    <property type="term" value="F:pyridoxal phosphate binding"/>
    <property type="evidence" value="ECO:0007669"/>
    <property type="project" value="InterPro"/>
</dbReference>
<dbReference type="AlphaFoldDB" id="M0BP62"/>
<evidence type="ECO:0000259" key="1">
    <source>
        <dbReference type="PROSITE" id="PS51340"/>
    </source>
</evidence>
<gene>
    <name evidence="2" type="ORF">C479_04722</name>
</gene>
<proteinExistence type="predicted"/>
<dbReference type="InterPro" id="IPR005302">
    <property type="entry name" value="MoCF_Sase_C"/>
</dbReference>
<dbReference type="InterPro" id="IPR005303">
    <property type="entry name" value="MOCOS_middle"/>
</dbReference>
<dbReference type="STRING" id="1227490.C479_04722"/>
<feature type="domain" description="MOSC" evidence="1">
    <location>
        <begin position="88"/>
        <end position="257"/>
    </location>
</feature>
<dbReference type="RefSeq" id="WP_007698583.1">
    <property type="nucleotide sequence ID" value="NZ_AOIQ01000008.1"/>
</dbReference>
<accession>M0BP62</accession>
<dbReference type="PATRIC" id="fig|1227490.4.peg.951"/>
<dbReference type="Pfam" id="PF03473">
    <property type="entry name" value="MOSC"/>
    <property type="match status" value="1"/>
</dbReference>
<dbReference type="EMBL" id="AOIQ01000008">
    <property type="protein sequence ID" value="ELZ12671.1"/>
    <property type="molecule type" value="Genomic_DNA"/>
</dbReference>
<dbReference type="Pfam" id="PF03476">
    <property type="entry name" value="MOSC_N"/>
    <property type="match status" value="1"/>
</dbReference>
<dbReference type="OrthoDB" id="211216at2157"/>
<protein>
    <submittedName>
        <fullName evidence="2">MOSC domain containing protein</fullName>
    </submittedName>
</protein>
<keyword evidence="3" id="KW-1185">Reference proteome</keyword>
<dbReference type="SUPFAM" id="SSF50800">
    <property type="entry name" value="PK beta-barrel domain-like"/>
    <property type="match status" value="1"/>
</dbReference>
<dbReference type="GO" id="GO:0030151">
    <property type="term" value="F:molybdenum ion binding"/>
    <property type="evidence" value="ECO:0007669"/>
    <property type="project" value="InterPro"/>
</dbReference>
<dbReference type="GO" id="GO:0003824">
    <property type="term" value="F:catalytic activity"/>
    <property type="evidence" value="ECO:0007669"/>
    <property type="project" value="InterPro"/>
</dbReference>
<comment type="caution">
    <text evidence="2">The sequence shown here is derived from an EMBL/GenBank/DDBJ whole genome shotgun (WGS) entry which is preliminary data.</text>
</comment>
<reference evidence="2 3" key="1">
    <citation type="journal article" date="2014" name="PLoS Genet.">
        <title>Phylogenetically driven sequencing of extremely halophilic archaea reveals strategies for static and dynamic osmo-response.</title>
        <authorList>
            <person name="Becker E.A."/>
            <person name="Seitzer P.M."/>
            <person name="Tritt A."/>
            <person name="Larsen D."/>
            <person name="Krusor M."/>
            <person name="Yao A.I."/>
            <person name="Wu D."/>
            <person name="Madern D."/>
            <person name="Eisen J.A."/>
            <person name="Darling A.E."/>
            <person name="Facciotti M.T."/>
        </authorList>
    </citation>
    <scope>NUCLEOTIDE SEQUENCE [LARGE SCALE GENOMIC DNA]</scope>
    <source>
        <strain evidence="2 3">JCM 14624</strain>
    </source>
</reference>
<dbReference type="InterPro" id="IPR011037">
    <property type="entry name" value="Pyrv_Knase-like_insert_dom_sf"/>
</dbReference>
<dbReference type="SUPFAM" id="SSF141673">
    <property type="entry name" value="MOSC N-terminal domain-like"/>
    <property type="match status" value="1"/>
</dbReference>
<sequence length="264" mass="29483">MATLDRLRVYPVKALDGIDVESSAFTSGGTLVHDREFALYDNEGAVINGKRTAAVHTLRTSFEPDSYTLTVETPDGARRRFDLDAESDRRDAASWFGEYFGLDVTIERDRSLGYVDRRSMGPSVISTATIETVADWFGDLSVESVRRRLRANVEIGGVDPFWEDRFVGADAPAFEVDGVRFEGVTPCGRCIVPARDPDSGEETPDFREQFARKRRETFPDWADETAFDHYYTLMTITRVPEANREGTLRVGGSVDTVDRGQGSD</sequence>
<organism evidence="2 3">
    <name type="scientific">Halovivax asiaticus JCM 14624</name>
    <dbReference type="NCBI Taxonomy" id="1227490"/>
    <lineage>
        <taxon>Archaea</taxon>
        <taxon>Methanobacteriati</taxon>
        <taxon>Methanobacteriota</taxon>
        <taxon>Stenosarchaea group</taxon>
        <taxon>Halobacteria</taxon>
        <taxon>Halobacteriales</taxon>
        <taxon>Natrialbaceae</taxon>
        <taxon>Halovivax</taxon>
    </lineage>
</organism>
<name>M0BP62_9EURY</name>
<dbReference type="PROSITE" id="PS51340">
    <property type="entry name" value="MOSC"/>
    <property type="match status" value="1"/>
</dbReference>
<evidence type="ECO:0000313" key="2">
    <source>
        <dbReference type="EMBL" id="ELZ12671.1"/>
    </source>
</evidence>
<dbReference type="Proteomes" id="UP000011560">
    <property type="component" value="Unassembled WGS sequence"/>
</dbReference>